<gene>
    <name evidence="2" type="ORF">IZO911_LOCUS43642</name>
    <name evidence="3" type="ORF">KXQ929_LOCUS19358</name>
</gene>
<comment type="caution">
    <text evidence="2">The sequence shown here is derived from an EMBL/GenBank/DDBJ whole genome shotgun (WGS) entry which is preliminary data.</text>
</comment>
<evidence type="ECO:0000313" key="2">
    <source>
        <dbReference type="EMBL" id="CAF1474389.1"/>
    </source>
</evidence>
<dbReference type="InterPro" id="IPR036896">
    <property type="entry name" value="Avidin-like_sf"/>
</dbReference>
<dbReference type="SUPFAM" id="SSF50876">
    <property type="entry name" value="Avidin/streptavidin"/>
    <property type="match status" value="1"/>
</dbReference>
<dbReference type="AlphaFoldDB" id="A0A815RAN0"/>
<proteinExistence type="predicted"/>
<protein>
    <submittedName>
        <fullName evidence="2">Uncharacterized protein</fullName>
    </submittedName>
</protein>
<evidence type="ECO:0000256" key="1">
    <source>
        <dbReference type="SAM" id="SignalP"/>
    </source>
</evidence>
<reference evidence="2" key="1">
    <citation type="submission" date="2021-02" db="EMBL/GenBank/DDBJ databases">
        <authorList>
            <person name="Nowell W R."/>
        </authorList>
    </citation>
    <scope>NUCLEOTIDE SEQUENCE</scope>
</reference>
<feature type="chain" id="PRO_5036228607" evidence="1">
    <location>
        <begin position="18"/>
        <end position="82"/>
    </location>
</feature>
<name>A0A815RAN0_9BILA</name>
<organism evidence="2 4">
    <name type="scientific">Adineta steineri</name>
    <dbReference type="NCBI Taxonomy" id="433720"/>
    <lineage>
        <taxon>Eukaryota</taxon>
        <taxon>Metazoa</taxon>
        <taxon>Spiralia</taxon>
        <taxon>Gnathifera</taxon>
        <taxon>Rotifera</taxon>
        <taxon>Eurotatoria</taxon>
        <taxon>Bdelloidea</taxon>
        <taxon>Adinetida</taxon>
        <taxon>Adinetidae</taxon>
        <taxon>Adineta</taxon>
    </lineage>
</organism>
<feature type="signal peptide" evidence="1">
    <location>
        <begin position="1"/>
        <end position="17"/>
    </location>
</feature>
<evidence type="ECO:0000313" key="3">
    <source>
        <dbReference type="EMBL" id="CAF3839070.1"/>
    </source>
</evidence>
<dbReference type="Proteomes" id="UP000663860">
    <property type="component" value="Unassembled WGS sequence"/>
</dbReference>
<keyword evidence="1" id="KW-0732">Signal</keyword>
<sequence>MLLVTLLGAMLLMGASGSNQFRVDYLINMWKNQLNSTFNVNGVNATTMELRGMHHSPSGTTGLGYSALGHVNLASTNDPDKD</sequence>
<evidence type="ECO:0000313" key="4">
    <source>
        <dbReference type="Proteomes" id="UP000663860"/>
    </source>
</evidence>
<dbReference type="EMBL" id="CAJOBB010001310">
    <property type="protein sequence ID" value="CAF3839070.1"/>
    <property type="molecule type" value="Genomic_DNA"/>
</dbReference>
<dbReference type="Proteomes" id="UP000663868">
    <property type="component" value="Unassembled WGS sequence"/>
</dbReference>
<accession>A0A815RAN0</accession>
<dbReference type="EMBL" id="CAJNOE010002238">
    <property type="protein sequence ID" value="CAF1474389.1"/>
    <property type="molecule type" value="Genomic_DNA"/>
</dbReference>